<sequence length="146" mass="16931">MKNLFVNLTIIIIILVTVTNSQLITSINPNDEFYEDSNKLANPLFTALNKAPYSDLPSDLSLLEYLDMLNLNEKLIKNHYSSLNSQLKPQQKQFLANIHFPISLRPKPLHLVKRVLADYKRQAILADYKKRSIHHHVDNEPWINVN</sequence>
<accession>A0A4Z2D150</accession>
<keyword evidence="1" id="KW-0732">Signal</keyword>
<evidence type="ECO:0000313" key="2">
    <source>
        <dbReference type="EMBL" id="TNN10169.1"/>
    </source>
</evidence>
<protein>
    <submittedName>
        <fullName evidence="2">Uncharacterized protein</fullName>
    </submittedName>
</protein>
<name>A0A4Z2D150_SCHJA</name>
<dbReference type="EMBL" id="SKCS01000369">
    <property type="protein sequence ID" value="TNN10169.1"/>
    <property type="molecule type" value="Genomic_DNA"/>
</dbReference>
<dbReference type="Proteomes" id="UP000311919">
    <property type="component" value="Unassembled WGS sequence"/>
</dbReference>
<proteinExistence type="predicted"/>
<feature type="chain" id="PRO_5021389348" evidence="1">
    <location>
        <begin position="22"/>
        <end position="146"/>
    </location>
</feature>
<keyword evidence="3" id="KW-1185">Reference proteome</keyword>
<evidence type="ECO:0000256" key="1">
    <source>
        <dbReference type="SAM" id="SignalP"/>
    </source>
</evidence>
<evidence type="ECO:0000313" key="3">
    <source>
        <dbReference type="Proteomes" id="UP000311919"/>
    </source>
</evidence>
<comment type="caution">
    <text evidence="2">The sequence shown here is derived from an EMBL/GenBank/DDBJ whole genome shotgun (WGS) entry which is preliminary data.</text>
</comment>
<feature type="signal peptide" evidence="1">
    <location>
        <begin position="1"/>
        <end position="21"/>
    </location>
</feature>
<dbReference type="OrthoDB" id="6264338at2759"/>
<reference evidence="2 3" key="1">
    <citation type="submission" date="2019-03" db="EMBL/GenBank/DDBJ databases">
        <title>An improved genome assembly of the fluke Schistosoma japonicum.</title>
        <authorList>
            <person name="Hu W."/>
            <person name="Luo F."/>
            <person name="Yin M."/>
            <person name="Mo X."/>
            <person name="Sun C."/>
            <person name="Wu Q."/>
            <person name="Zhu B."/>
            <person name="Xiang M."/>
            <person name="Wang J."/>
            <person name="Wang Y."/>
            <person name="Zhang T."/>
            <person name="Xu B."/>
            <person name="Zheng H."/>
            <person name="Feng Z."/>
        </authorList>
    </citation>
    <scope>NUCLEOTIDE SEQUENCE [LARGE SCALE GENOMIC DNA]</scope>
    <source>
        <strain evidence="2">HuSjv2</strain>
        <tissue evidence="2">Worms</tissue>
    </source>
</reference>
<gene>
    <name evidence="2" type="ORF">EWB00_005607</name>
</gene>
<organism evidence="2 3">
    <name type="scientific">Schistosoma japonicum</name>
    <name type="common">Blood fluke</name>
    <dbReference type="NCBI Taxonomy" id="6182"/>
    <lineage>
        <taxon>Eukaryota</taxon>
        <taxon>Metazoa</taxon>
        <taxon>Spiralia</taxon>
        <taxon>Lophotrochozoa</taxon>
        <taxon>Platyhelminthes</taxon>
        <taxon>Trematoda</taxon>
        <taxon>Digenea</taxon>
        <taxon>Strigeidida</taxon>
        <taxon>Schistosomatoidea</taxon>
        <taxon>Schistosomatidae</taxon>
        <taxon>Schistosoma</taxon>
    </lineage>
</organism>
<dbReference type="AlphaFoldDB" id="A0A4Z2D150"/>